<dbReference type="STRING" id="1313304.CALK_1461"/>
<keyword evidence="3" id="KW-1185">Reference proteome</keyword>
<dbReference type="eggNOG" id="COG0726">
    <property type="taxonomic scope" value="Bacteria"/>
</dbReference>
<dbReference type="SUPFAM" id="SSF88713">
    <property type="entry name" value="Glycoside hydrolase/deacetylase"/>
    <property type="match status" value="1"/>
</dbReference>
<gene>
    <name evidence="2" type="ORF">CALK_1461</name>
</gene>
<sequence>MMKRILSAAALCAALGSANAAVNVFPSPVNPAGLPADQVQQYAILVFDDNAYSGLDGTVYEGQPNAQWEEMGRVGGVTFTPWDSDDNPLEIQEGDMGMAWAIDGLGAPATFNMISGLYIDIFANGAPQGEAWMNYESDWGYFEPPAADNLDHNKIAVSWGREHEILVDGESIQPNTIRDVTQRALQNGHEIGNHTVDHLEANSPLPYQRGNNPYNNSIRGESRTDGFSAWGGDGFNNQEVQEMPWGETIDLTQQFGMNSGSSGTQMGWGVYAGRYISEEAWRGLIQLGEDVLVNEGNVPANGVRGFRAPRLEINSAQFFALADLGYLWDGGSEEGYEYHRDGTNFLWPYTVDNGIVNSWTQYSRGGRRTVDSLPTGSGLWNLHTNAVIVPEGIREQVWANHAAILDGAPDGDRPSSSDSVHWVQNNGKITAYDFNTWIMWGMEESTWLESMQHTMEQRLDGNRSPFHFGMHTDYHTPIYDNATLLSDFNAPGYGLVVTNNWNTWETRISAAEQFVTWAQGQGVEFVTATDLVHELESMASQAPDPLPAVSGDDIEFVFISNPELNSSASAGSFKGDFSGSVTIDAESGTQSPWATFNAYNLSVEDLNYISLDYKSTSALAIRLNIEGDADRQVILANANTSEMVSSGHIPLWAFDYDQYVEDDPEFAGSMQYGRDAIDPSTITGIEIKPLAPENASDGSWSTRSEPYDVEFSIANLTLYGEGIEQGTVSIIDTERTTSISDLAVNTLNNNALSLNVAQSGKYDVSVATASGRIVTSLSSTELSQGVNNIELNNLARGVYMINVRGVNNSQSLTQRAFVR</sequence>
<dbReference type="RefSeq" id="WP_022636917.1">
    <property type="nucleotide sequence ID" value="NZ_ASJR01000011.1"/>
</dbReference>
<evidence type="ECO:0000313" key="3">
    <source>
        <dbReference type="Proteomes" id="UP000017148"/>
    </source>
</evidence>
<keyword evidence="1" id="KW-0732">Signal</keyword>
<name>U7D6N3_9BACT</name>
<feature type="chain" id="PRO_5004678992" evidence="1">
    <location>
        <begin position="21"/>
        <end position="819"/>
    </location>
</feature>
<organism evidence="2 3">
    <name type="scientific">Chitinivibrio alkaliphilus ACht1</name>
    <dbReference type="NCBI Taxonomy" id="1313304"/>
    <lineage>
        <taxon>Bacteria</taxon>
        <taxon>Pseudomonadati</taxon>
        <taxon>Fibrobacterota</taxon>
        <taxon>Chitinivibrionia</taxon>
        <taxon>Chitinivibrionales</taxon>
        <taxon>Chitinivibrionaceae</taxon>
        <taxon>Chitinivibrio</taxon>
    </lineage>
</organism>
<reference evidence="2 3" key="1">
    <citation type="journal article" date="2013" name="Environ. Microbiol.">
        <title>Genome analysis of Chitinivibrio alkaliphilus gen. nov., sp. nov., a novel extremely haloalkaliphilic anaerobic chitinolytic bacterium from the candidate phylum Termite Group 3.</title>
        <authorList>
            <person name="Sorokin D.Y."/>
            <person name="Gumerov V.M."/>
            <person name="Rakitin A.L."/>
            <person name="Beletsky A.V."/>
            <person name="Damste J.S."/>
            <person name="Muyzer G."/>
            <person name="Mardanov A.V."/>
            <person name="Ravin N.V."/>
        </authorList>
    </citation>
    <scope>NUCLEOTIDE SEQUENCE [LARGE SCALE GENOMIC DNA]</scope>
    <source>
        <strain evidence="2 3">ACht1</strain>
    </source>
</reference>
<dbReference type="InterPro" id="IPR011330">
    <property type="entry name" value="Glyco_hydro/deAcase_b/a-brl"/>
</dbReference>
<evidence type="ECO:0000256" key="1">
    <source>
        <dbReference type="SAM" id="SignalP"/>
    </source>
</evidence>
<protein>
    <submittedName>
        <fullName evidence="2">Polysaccharide deacetylase</fullName>
    </submittedName>
</protein>
<comment type="caution">
    <text evidence="2">The sequence shown here is derived from an EMBL/GenBank/DDBJ whole genome shotgun (WGS) entry which is preliminary data.</text>
</comment>
<dbReference type="OrthoDB" id="438898at2"/>
<feature type="signal peptide" evidence="1">
    <location>
        <begin position="1"/>
        <end position="20"/>
    </location>
</feature>
<proteinExistence type="predicted"/>
<dbReference type="AlphaFoldDB" id="U7D6N3"/>
<dbReference type="Proteomes" id="UP000017148">
    <property type="component" value="Unassembled WGS sequence"/>
</dbReference>
<dbReference type="EMBL" id="ASJR01000011">
    <property type="protein sequence ID" value="ERP31598.1"/>
    <property type="molecule type" value="Genomic_DNA"/>
</dbReference>
<dbReference type="GO" id="GO:0005975">
    <property type="term" value="P:carbohydrate metabolic process"/>
    <property type="evidence" value="ECO:0007669"/>
    <property type="project" value="InterPro"/>
</dbReference>
<accession>U7D6N3</accession>
<evidence type="ECO:0000313" key="2">
    <source>
        <dbReference type="EMBL" id="ERP31598.1"/>
    </source>
</evidence>
<dbReference type="Gene3D" id="3.20.20.370">
    <property type="entry name" value="Glycoside hydrolase/deacetylase"/>
    <property type="match status" value="1"/>
</dbReference>